<evidence type="ECO:0000256" key="2">
    <source>
        <dbReference type="SAM" id="SignalP"/>
    </source>
</evidence>
<sequence length="341" mass="34288">MVVFTFRGRMSRSTIPAILVALALASGPSIVVAGSCPPGSFSLEGLTPCTLCAPGFFQPNAGQTSCIAAQAGWSAAGSGPGGSGATHQTVCKEGTYTAKAGSAACATCPPGSYCNGEGSTSPTPCPPGYFSDTPGAGQMCTPCPKGTFQADRGATSCCLCCSGFYNDQTAQPHCAQCPVSGASSLAGATASTQCSSKPNGGLSSCTESSAGTCPNTGGSPTHAPAARRRNVRRDVCPRGTRSCPLYGAASGGRGFLRGYECVDVQNALESCGGCALNESPFGEPSADGGRDCSAIPFADDVGCRKGRCVVEKCRDGYVPTADRGSCVAQAEGQTAMWRVQH</sequence>
<keyword evidence="2" id="KW-0732">Signal</keyword>
<evidence type="ECO:0000259" key="3">
    <source>
        <dbReference type="Pfam" id="PF07699"/>
    </source>
</evidence>
<gene>
    <name evidence="5" type="ORF">BD311DRAFT_496245</name>
</gene>
<dbReference type="Pfam" id="PF07699">
    <property type="entry name" value="Ephrin_rec_like"/>
    <property type="match status" value="2"/>
</dbReference>
<proteinExistence type="predicted"/>
<dbReference type="InterPro" id="IPR011641">
    <property type="entry name" value="Tyr-kin_ephrin_A/B_rcpt-like"/>
</dbReference>
<protein>
    <submittedName>
        <fullName evidence="5">Uncharacterized protein</fullName>
    </submittedName>
</protein>
<organism evidence="5">
    <name type="scientific">Dichomitus squalens</name>
    <dbReference type="NCBI Taxonomy" id="114155"/>
    <lineage>
        <taxon>Eukaryota</taxon>
        <taxon>Fungi</taxon>
        <taxon>Dikarya</taxon>
        <taxon>Basidiomycota</taxon>
        <taxon>Agaricomycotina</taxon>
        <taxon>Agaricomycetes</taxon>
        <taxon>Polyporales</taxon>
        <taxon>Polyporaceae</taxon>
        <taxon>Dichomitus</taxon>
    </lineage>
</organism>
<evidence type="ECO:0000259" key="4">
    <source>
        <dbReference type="Pfam" id="PF21671"/>
    </source>
</evidence>
<dbReference type="OrthoDB" id="439917at2759"/>
<feature type="domain" description="Tyrosine-protein kinase ephrin type A/B receptor-like" evidence="3">
    <location>
        <begin position="39"/>
        <end position="68"/>
    </location>
</feature>
<dbReference type="PANTHER" id="PTHR35192:SF2">
    <property type="entry name" value="APPLE DOMAIN-CONTAINING PROTEIN"/>
    <property type="match status" value="1"/>
</dbReference>
<dbReference type="PANTHER" id="PTHR35192">
    <property type="entry name" value="PROTEIN, PUTATIVE-RELATED"/>
    <property type="match status" value="1"/>
</dbReference>
<reference evidence="5" key="1">
    <citation type="submission" date="2019-01" db="EMBL/GenBank/DDBJ databases">
        <title>Draft genome sequences of three monokaryotic isolates of the white-rot basidiomycete fungus Dichomitus squalens.</title>
        <authorList>
            <consortium name="DOE Joint Genome Institute"/>
            <person name="Lopez S.C."/>
            <person name="Andreopoulos B."/>
            <person name="Pangilinan J."/>
            <person name="Lipzen A."/>
            <person name="Riley R."/>
            <person name="Ahrendt S."/>
            <person name="Ng V."/>
            <person name="Barry K."/>
            <person name="Daum C."/>
            <person name="Grigoriev I.V."/>
            <person name="Hilden K.S."/>
            <person name="Makela M.R."/>
            <person name="de Vries R.P."/>
        </authorList>
    </citation>
    <scope>NUCLEOTIDE SEQUENCE [LARGE SCALE GENOMIC DNA]</scope>
    <source>
        <strain evidence="5">OM18370.1</strain>
    </source>
</reference>
<dbReference type="Proteomes" id="UP000292957">
    <property type="component" value="Unassembled WGS sequence"/>
</dbReference>
<name>A0A4Q9MFK8_9APHY</name>
<dbReference type="InterPro" id="IPR048661">
    <property type="entry name" value="CPL1-like"/>
</dbReference>
<dbReference type="SUPFAM" id="SSF57184">
    <property type="entry name" value="Growth factor receptor domain"/>
    <property type="match status" value="1"/>
</dbReference>
<dbReference type="AlphaFoldDB" id="A0A4Q9MFK8"/>
<evidence type="ECO:0000313" key="5">
    <source>
        <dbReference type="EMBL" id="TBU25497.1"/>
    </source>
</evidence>
<accession>A0A4Q9MFK8</accession>
<dbReference type="InterPro" id="IPR038955">
    <property type="entry name" value="PriA/CPL1_fungi"/>
</dbReference>
<dbReference type="Gene3D" id="2.10.50.10">
    <property type="entry name" value="Tumor Necrosis Factor Receptor, subunit A, domain 2"/>
    <property type="match status" value="2"/>
</dbReference>
<feature type="domain" description="Protein CPL1-like" evidence="4">
    <location>
        <begin position="259"/>
        <end position="327"/>
    </location>
</feature>
<evidence type="ECO:0000256" key="1">
    <source>
        <dbReference type="SAM" id="MobiDB-lite"/>
    </source>
</evidence>
<feature type="signal peptide" evidence="2">
    <location>
        <begin position="1"/>
        <end position="33"/>
    </location>
</feature>
<dbReference type="InterPro" id="IPR009030">
    <property type="entry name" value="Growth_fac_rcpt_cys_sf"/>
</dbReference>
<dbReference type="Pfam" id="PF21671">
    <property type="entry name" value="CPL1-like"/>
    <property type="match status" value="1"/>
</dbReference>
<feature type="domain" description="Tyrosine-protein kinase ephrin type A/B receptor-like" evidence="3">
    <location>
        <begin position="136"/>
        <end position="169"/>
    </location>
</feature>
<feature type="region of interest" description="Disordered" evidence="1">
    <location>
        <begin position="211"/>
        <end position="231"/>
    </location>
</feature>
<dbReference type="SMART" id="SM01411">
    <property type="entry name" value="Ephrin_rec_like"/>
    <property type="match status" value="3"/>
</dbReference>
<dbReference type="EMBL" id="ML143460">
    <property type="protein sequence ID" value="TBU25497.1"/>
    <property type="molecule type" value="Genomic_DNA"/>
</dbReference>
<feature type="chain" id="PRO_5020787056" evidence="2">
    <location>
        <begin position="34"/>
        <end position="341"/>
    </location>
</feature>